<protein>
    <submittedName>
        <fullName evidence="2">Uncharacterized protein</fullName>
    </submittedName>
</protein>
<proteinExistence type="predicted"/>
<keyword evidence="1" id="KW-0812">Transmembrane</keyword>
<evidence type="ECO:0000256" key="1">
    <source>
        <dbReference type="SAM" id="Phobius"/>
    </source>
</evidence>
<name>A0ABV6QB68_9FLAO</name>
<dbReference type="RefSeq" id="WP_386064809.1">
    <property type="nucleotide sequence ID" value="NZ_JBHLTQ010000006.1"/>
</dbReference>
<dbReference type="EMBL" id="JBHLTQ010000006">
    <property type="protein sequence ID" value="MFC0605533.1"/>
    <property type="molecule type" value="Genomic_DNA"/>
</dbReference>
<feature type="transmembrane region" description="Helical" evidence="1">
    <location>
        <begin position="51"/>
        <end position="72"/>
    </location>
</feature>
<accession>A0ABV6QB68</accession>
<evidence type="ECO:0000313" key="3">
    <source>
        <dbReference type="Proteomes" id="UP001589832"/>
    </source>
</evidence>
<feature type="transmembrane region" description="Helical" evidence="1">
    <location>
        <begin position="104"/>
        <end position="124"/>
    </location>
</feature>
<organism evidence="2 3">
    <name type="scientific">Winogradskyella pulchriflava</name>
    <dbReference type="NCBI Taxonomy" id="1110688"/>
    <lineage>
        <taxon>Bacteria</taxon>
        <taxon>Pseudomonadati</taxon>
        <taxon>Bacteroidota</taxon>
        <taxon>Flavobacteriia</taxon>
        <taxon>Flavobacteriales</taxon>
        <taxon>Flavobacteriaceae</taxon>
        <taxon>Winogradskyella</taxon>
    </lineage>
</organism>
<keyword evidence="3" id="KW-1185">Reference proteome</keyword>
<sequence length="169" mass="19439">MEEPNKPRLYFFIKAPIVIVSIIVFVNDYNTLVEYLNLSGSEKGLLDYLKAGFNTTILRTSLIMLIPLIGVFINRKIGWILILCFYYFWIILFIYSTLSTELDRSGSIVIACGVIIISLFFIGLMNSNENRKLVYGIEKNEQLKLNIVSCIIAIIAILLIIFFNFTRTY</sequence>
<reference evidence="2 3" key="1">
    <citation type="submission" date="2024-09" db="EMBL/GenBank/DDBJ databases">
        <authorList>
            <person name="Sun Q."/>
            <person name="Mori K."/>
        </authorList>
    </citation>
    <scope>NUCLEOTIDE SEQUENCE [LARGE SCALE GENOMIC DNA]</scope>
    <source>
        <strain evidence="2 3">NCAIM B.02481</strain>
    </source>
</reference>
<gene>
    <name evidence="2" type="ORF">ACFFGA_13265</name>
</gene>
<feature type="transmembrane region" description="Helical" evidence="1">
    <location>
        <begin position="9"/>
        <end position="26"/>
    </location>
</feature>
<feature type="transmembrane region" description="Helical" evidence="1">
    <location>
        <begin position="145"/>
        <end position="165"/>
    </location>
</feature>
<keyword evidence="1" id="KW-1133">Transmembrane helix</keyword>
<keyword evidence="1" id="KW-0472">Membrane</keyword>
<comment type="caution">
    <text evidence="2">The sequence shown here is derived from an EMBL/GenBank/DDBJ whole genome shotgun (WGS) entry which is preliminary data.</text>
</comment>
<evidence type="ECO:0000313" key="2">
    <source>
        <dbReference type="EMBL" id="MFC0605533.1"/>
    </source>
</evidence>
<feature type="transmembrane region" description="Helical" evidence="1">
    <location>
        <begin position="79"/>
        <end position="98"/>
    </location>
</feature>
<dbReference type="Proteomes" id="UP001589832">
    <property type="component" value="Unassembled WGS sequence"/>
</dbReference>